<gene>
    <name evidence="1" type="ORF">EJ995_12295</name>
</gene>
<dbReference type="InterPro" id="IPR018247">
    <property type="entry name" value="EF_Hand_1_Ca_BS"/>
</dbReference>
<dbReference type="AlphaFoldDB" id="A0A3S9N0M5"/>
<organism evidence="1 2">
    <name type="scientific">Nonlabens ponticola</name>
    <dbReference type="NCBI Taxonomy" id="2496866"/>
    <lineage>
        <taxon>Bacteria</taxon>
        <taxon>Pseudomonadati</taxon>
        <taxon>Bacteroidota</taxon>
        <taxon>Flavobacteriia</taxon>
        <taxon>Flavobacteriales</taxon>
        <taxon>Flavobacteriaceae</taxon>
        <taxon>Nonlabens</taxon>
    </lineage>
</organism>
<dbReference type="RefSeq" id="WP_126448682.1">
    <property type="nucleotide sequence ID" value="NZ_CP034549.1"/>
</dbReference>
<accession>A0A3S9N0M5</accession>
<protein>
    <submittedName>
        <fullName evidence="1">Uncharacterized protein</fullName>
    </submittedName>
</protein>
<dbReference type="PROSITE" id="PS00018">
    <property type="entry name" value="EF_HAND_1"/>
    <property type="match status" value="1"/>
</dbReference>
<dbReference type="EMBL" id="CP034549">
    <property type="protein sequence ID" value="AZQ44967.1"/>
    <property type="molecule type" value="Genomic_DNA"/>
</dbReference>
<evidence type="ECO:0000313" key="1">
    <source>
        <dbReference type="EMBL" id="AZQ44967.1"/>
    </source>
</evidence>
<evidence type="ECO:0000313" key="2">
    <source>
        <dbReference type="Proteomes" id="UP000279600"/>
    </source>
</evidence>
<reference evidence="1 2" key="1">
    <citation type="submission" date="2018-12" db="EMBL/GenBank/DDBJ databases">
        <title>Complete genome of Nonlabens sp. MJ115.</title>
        <authorList>
            <person name="Choi H.S."/>
            <person name="Jung J."/>
        </authorList>
    </citation>
    <scope>NUCLEOTIDE SEQUENCE [LARGE SCALE GENOMIC DNA]</scope>
    <source>
        <strain evidence="1 2">MJ115</strain>
    </source>
</reference>
<proteinExistence type="predicted"/>
<dbReference type="Proteomes" id="UP000279600">
    <property type="component" value="Chromosome"/>
</dbReference>
<dbReference type="OrthoDB" id="997423at2"/>
<dbReference type="KEGG" id="noj:EJ995_12295"/>
<name>A0A3S9N0M5_9FLAO</name>
<keyword evidence="2" id="KW-1185">Reference proteome</keyword>
<sequence>MMITAIIITLTSCDEKTKTKQEHETKVVRDTSLTILQDLPIEIDSLDHIIHVVGEPTAGGYRSSYMSSESSVSRFQFSLVNSYDGGFSGKIYNMKFQKVDTDEITDLTNEVVLISSFSYLKPVEAQNQGSYFLYTVYDSDSNGDQSIETDDLKSLYLSNSDGRNFHRISPENEELIDWKYIKAENRVYYRTVEDSNDDGLFQNSDIIRYFYIDFDSQPWTSIEYN</sequence>